<organism evidence="3 5">
    <name type="scientific">Candidatus Iainarchaeum sp</name>
    <dbReference type="NCBI Taxonomy" id="3101447"/>
    <lineage>
        <taxon>Archaea</taxon>
        <taxon>Candidatus Iainarchaeota</taxon>
        <taxon>Candidatus Iainarchaeia</taxon>
        <taxon>Candidatus Iainarchaeales</taxon>
        <taxon>Candidatus Iainarchaeaceae</taxon>
        <taxon>Candidatus Iainarchaeum</taxon>
    </lineage>
</organism>
<feature type="coiled-coil region" evidence="1">
    <location>
        <begin position="115"/>
        <end position="177"/>
    </location>
</feature>
<dbReference type="Proteomes" id="UP000683213">
    <property type="component" value="Unassembled WGS sequence"/>
</dbReference>
<feature type="region of interest" description="Disordered" evidence="2">
    <location>
        <begin position="44"/>
        <end position="85"/>
    </location>
</feature>
<evidence type="ECO:0000256" key="2">
    <source>
        <dbReference type="SAM" id="MobiDB-lite"/>
    </source>
</evidence>
<dbReference type="EMBL" id="JAGVWF010000012">
    <property type="protein sequence ID" value="MBS3058975.1"/>
    <property type="molecule type" value="Genomic_DNA"/>
</dbReference>
<name>A0A7J4ITV3_9ARCH</name>
<comment type="caution">
    <text evidence="3">The sequence shown here is derived from an EMBL/GenBank/DDBJ whole genome shotgun (WGS) entry which is preliminary data.</text>
</comment>
<feature type="compositionally biased region" description="Basic and acidic residues" evidence="2">
    <location>
        <begin position="44"/>
        <end position="58"/>
    </location>
</feature>
<protein>
    <submittedName>
        <fullName evidence="3">Uncharacterized protein</fullName>
    </submittedName>
</protein>
<evidence type="ECO:0000313" key="5">
    <source>
        <dbReference type="Proteomes" id="UP000577419"/>
    </source>
</evidence>
<evidence type="ECO:0000313" key="3">
    <source>
        <dbReference type="EMBL" id="HIH08938.1"/>
    </source>
</evidence>
<reference evidence="4" key="2">
    <citation type="submission" date="2021-03" db="EMBL/GenBank/DDBJ databases">
        <authorList>
            <person name="Jaffe A."/>
        </authorList>
    </citation>
    <scope>NUCLEOTIDE SEQUENCE</scope>
    <source>
        <strain evidence="4">RIFCSPHIGHO2_01_FULL_GW2011_AR10_43_9</strain>
    </source>
</reference>
<feature type="compositionally biased region" description="Acidic residues" evidence="2">
    <location>
        <begin position="59"/>
        <end position="77"/>
    </location>
</feature>
<evidence type="ECO:0000256" key="1">
    <source>
        <dbReference type="SAM" id="Coils"/>
    </source>
</evidence>
<reference evidence="3" key="1">
    <citation type="journal article" date="2020" name="bioRxiv">
        <title>A rank-normalized archaeal taxonomy based on genome phylogeny resolves widespread incomplete and uneven classifications.</title>
        <authorList>
            <person name="Rinke C."/>
            <person name="Chuvochina M."/>
            <person name="Mussig A.J."/>
            <person name="Chaumeil P.-A."/>
            <person name="Waite D.W."/>
            <person name="Whitman W.B."/>
            <person name="Parks D.H."/>
            <person name="Hugenholtz P."/>
        </authorList>
    </citation>
    <scope>NUCLEOTIDE SEQUENCE</scope>
    <source>
        <strain evidence="3">UBA10011</strain>
    </source>
</reference>
<gene>
    <name evidence="3" type="ORF">HA237_06250</name>
    <name evidence="4" type="ORF">J4224_00940</name>
</gene>
<sequence length="194" mass="21550">MVSKQIVMDTIRKMLESGVDDETIRSTLKDIGFNDKEVEQYLAEAKGKKPAEGTKEYGAEEESGASEDDLEAGEEGFAEEKHEGNVGSIAATIKEHLNNFRESHELGHTTTHTALEEQSSKLDELKQRMEAIHSKVESMPASESGDDSKLKQIEKKLSEFERELADLKAGNEAVQSLLKKVISTNRDILNSLEK</sequence>
<evidence type="ECO:0000313" key="4">
    <source>
        <dbReference type="EMBL" id="MBS3058975.1"/>
    </source>
</evidence>
<dbReference type="AlphaFoldDB" id="A0A7J4ITV3"/>
<keyword evidence="1" id="KW-0175">Coiled coil</keyword>
<dbReference type="EMBL" id="DUFG01000032">
    <property type="protein sequence ID" value="HIH08938.1"/>
    <property type="molecule type" value="Genomic_DNA"/>
</dbReference>
<reference evidence="4" key="3">
    <citation type="submission" date="2021-05" db="EMBL/GenBank/DDBJ databases">
        <title>Protein family content uncovers lineage relationships and bacterial pathway maintenance mechanisms in DPANN archaea.</title>
        <authorList>
            <person name="Castelle C.J."/>
            <person name="Meheust R."/>
            <person name="Jaffe A.L."/>
            <person name="Seitz K."/>
            <person name="Gong X."/>
            <person name="Baker B.J."/>
            <person name="Banfield J.F."/>
        </authorList>
    </citation>
    <scope>NUCLEOTIDE SEQUENCE</scope>
    <source>
        <strain evidence="4">RIFCSPHIGHO2_01_FULL_GW2011_AR10_43_9</strain>
    </source>
</reference>
<accession>A0A7J4ITV3</accession>
<dbReference type="Proteomes" id="UP000577419">
    <property type="component" value="Unassembled WGS sequence"/>
</dbReference>
<proteinExistence type="predicted"/>